<sequence length="174" mass="19202">MPTSSLSFVFQEAEHLQQQVGSRQKSFGEKDLQKWCVLISCGIWSETGVSNNLGRKPGVCVGNICRKCKVGGNGYFFPFFKLLVLSVSPCPNSFFSFIMSESCLTFVFQEAERLQQQVASCQNFFGKKDLQRWCVVLISSGIGGKTGLSNNLGRMLVFVVRTAAGVDEDICSVE</sequence>
<dbReference type="AlphaFoldDB" id="A0AAV4UFG0"/>
<gene>
    <name evidence="1" type="ORF">CDAR_220371</name>
</gene>
<organism evidence="1 2">
    <name type="scientific">Caerostris darwini</name>
    <dbReference type="NCBI Taxonomy" id="1538125"/>
    <lineage>
        <taxon>Eukaryota</taxon>
        <taxon>Metazoa</taxon>
        <taxon>Ecdysozoa</taxon>
        <taxon>Arthropoda</taxon>
        <taxon>Chelicerata</taxon>
        <taxon>Arachnida</taxon>
        <taxon>Araneae</taxon>
        <taxon>Araneomorphae</taxon>
        <taxon>Entelegynae</taxon>
        <taxon>Araneoidea</taxon>
        <taxon>Araneidae</taxon>
        <taxon>Caerostris</taxon>
    </lineage>
</organism>
<name>A0AAV4UFG0_9ARAC</name>
<dbReference type="EMBL" id="BPLQ01011204">
    <property type="protein sequence ID" value="GIY56545.1"/>
    <property type="molecule type" value="Genomic_DNA"/>
</dbReference>
<protein>
    <submittedName>
        <fullName evidence="1">Uncharacterized protein</fullName>
    </submittedName>
</protein>
<accession>A0AAV4UFG0</accession>
<dbReference type="Proteomes" id="UP001054837">
    <property type="component" value="Unassembled WGS sequence"/>
</dbReference>
<proteinExistence type="predicted"/>
<keyword evidence="2" id="KW-1185">Reference proteome</keyword>
<evidence type="ECO:0000313" key="1">
    <source>
        <dbReference type="EMBL" id="GIY56545.1"/>
    </source>
</evidence>
<evidence type="ECO:0000313" key="2">
    <source>
        <dbReference type="Proteomes" id="UP001054837"/>
    </source>
</evidence>
<comment type="caution">
    <text evidence="1">The sequence shown here is derived from an EMBL/GenBank/DDBJ whole genome shotgun (WGS) entry which is preliminary data.</text>
</comment>
<reference evidence="1 2" key="1">
    <citation type="submission" date="2021-06" db="EMBL/GenBank/DDBJ databases">
        <title>Caerostris darwini draft genome.</title>
        <authorList>
            <person name="Kono N."/>
            <person name="Arakawa K."/>
        </authorList>
    </citation>
    <scope>NUCLEOTIDE SEQUENCE [LARGE SCALE GENOMIC DNA]</scope>
</reference>